<dbReference type="Proteomes" id="UP000196218">
    <property type="component" value="Unassembled WGS sequence"/>
</dbReference>
<protein>
    <submittedName>
        <fullName evidence="2">Uncharacterized protein</fullName>
    </submittedName>
</protein>
<dbReference type="AlphaFoldDB" id="A0ABD7LJ88"/>
<accession>A0ABD7LJ88</accession>
<evidence type="ECO:0000256" key="1">
    <source>
        <dbReference type="SAM" id="MobiDB-lite"/>
    </source>
</evidence>
<evidence type="ECO:0000313" key="3">
    <source>
        <dbReference type="Proteomes" id="UP000196218"/>
    </source>
</evidence>
<organism evidence="2 3">
    <name type="scientific">Burkholderia multivorans</name>
    <dbReference type="NCBI Taxonomy" id="87883"/>
    <lineage>
        <taxon>Bacteria</taxon>
        <taxon>Pseudomonadati</taxon>
        <taxon>Pseudomonadota</taxon>
        <taxon>Betaproteobacteria</taxon>
        <taxon>Burkholderiales</taxon>
        <taxon>Burkholderiaceae</taxon>
        <taxon>Burkholderia</taxon>
        <taxon>Burkholderia cepacia complex</taxon>
    </lineage>
</organism>
<feature type="region of interest" description="Disordered" evidence="1">
    <location>
        <begin position="124"/>
        <end position="152"/>
    </location>
</feature>
<proteinExistence type="predicted"/>
<reference evidence="2 3" key="1">
    <citation type="submission" date="2016-04" db="EMBL/GenBank/DDBJ databases">
        <authorList>
            <person name="Peeters C."/>
        </authorList>
    </citation>
    <scope>NUCLEOTIDE SEQUENCE [LARGE SCALE GENOMIC DNA]</scope>
    <source>
        <strain evidence="2">LMG 29311</strain>
    </source>
</reference>
<sequence length="152" mass="16809">MSDSGQAWGMCSAYGCPLLGTLGSGGQWWCFCHHEQPPSSNAAITLALRERFSTICRLTIALRGRDEEAIRLSRQELRGHPNGHDLGFRSDSDKNAYGWLLRLERFLIEQTSALGRGVPADREPVGGVIGPTHVSGYMPDSDRHEHQYEVTA</sequence>
<dbReference type="RefSeq" id="WP_140402297.1">
    <property type="nucleotide sequence ID" value="NZ_CADFGW010000006.1"/>
</dbReference>
<name>A0ABD7LJ88_9BURK</name>
<gene>
    <name evidence="2" type="ORF">UA18_02403</name>
</gene>
<comment type="caution">
    <text evidence="2">The sequence shown here is derived from an EMBL/GenBank/DDBJ whole genome shotgun (WGS) entry which is preliminary data.</text>
</comment>
<evidence type="ECO:0000313" key="2">
    <source>
        <dbReference type="EMBL" id="SAK20195.1"/>
    </source>
</evidence>
<feature type="compositionally biased region" description="Basic and acidic residues" evidence="1">
    <location>
        <begin position="140"/>
        <end position="152"/>
    </location>
</feature>
<dbReference type="EMBL" id="FKJW01000003">
    <property type="protein sequence ID" value="SAK20195.1"/>
    <property type="molecule type" value="Genomic_DNA"/>
</dbReference>